<organism evidence="2 3">
    <name type="scientific">Coprinellus micaceus</name>
    <name type="common">Glistening ink-cap mushroom</name>
    <name type="synonym">Coprinus micaceus</name>
    <dbReference type="NCBI Taxonomy" id="71717"/>
    <lineage>
        <taxon>Eukaryota</taxon>
        <taxon>Fungi</taxon>
        <taxon>Dikarya</taxon>
        <taxon>Basidiomycota</taxon>
        <taxon>Agaricomycotina</taxon>
        <taxon>Agaricomycetes</taxon>
        <taxon>Agaricomycetidae</taxon>
        <taxon>Agaricales</taxon>
        <taxon>Agaricineae</taxon>
        <taxon>Psathyrellaceae</taxon>
        <taxon>Coprinellus</taxon>
    </lineage>
</organism>
<keyword evidence="3" id="KW-1185">Reference proteome</keyword>
<accession>A0A4Y7RNB3</accession>
<name>A0A4Y7RNB3_COPMI</name>
<sequence length="64" mass="6472">MSASTASKDGGGPRPDPNMFGLAQSPVIGTVDTRVAGSNIFSTTLNYTSNVFTGNPGDSGHPDT</sequence>
<feature type="region of interest" description="Disordered" evidence="1">
    <location>
        <begin position="1"/>
        <end position="24"/>
    </location>
</feature>
<comment type="caution">
    <text evidence="2">The sequence shown here is derived from an EMBL/GenBank/DDBJ whole genome shotgun (WGS) entry which is preliminary data.</text>
</comment>
<proteinExistence type="predicted"/>
<dbReference type="EMBL" id="QPFP01000469">
    <property type="protein sequence ID" value="TEB10484.1"/>
    <property type="molecule type" value="Genomic_DNA"/>
</dbReference>
<reference evidence="2 3" key="1">
    <citation type="journal article" date="2019" name="Nat. Ecol. Evol.">
        <title>Megaphylogeny resolves global patterns of mushroom evolution.</title>
        <authorList>
            <person name="Varga T."/>
            <person name="Krizsan K."/>
            <person name="Foldi C."/>
            <person name="Dima B."/>
            <person name="Sanchez-Garcia M."/>
            <person name="Sanchez-Ramirez S."/>
            <person name="Szollosi G.J."/>
            <person name="Szarkandi J.G."/>
            <person name="Papp V."/>
            <person name="Albert L."/>
            <person name="Andreopoulos W."/>
            <person name="Angelini C."/>
            <person name="Antonin V."/>
            <person name="Barry K.W."/>
            <person name="Bougher N.L."/>
            <person name="Buchanan P."/>
            <person name="Buyck B."/>
            <person name="Bense V."/>
            <person name="Catcheside P."/>
            <person name="Chovatia M."/>
            <person name="Cooper J."/>
            <person name="Damon W."/>
            <person name="Desjardin D."/>
            <person name="Finy P."/>
            <person name="Geml J."/>
            <person name="Haridas S."/>
            <person name="Hughes K."/>
            <person name="Justo A."/>
            <person name="Karasinski D."/>
            <person name="Kautmanova I."/>
            <person name="Kiss B."/>
            <person name="Kocsube S."/>
            <person name="Kotiranta H."/>
            <person name="LaButti K.M."/>
            <person name="Lechner B.E."/>
            <person name="Liimatainen K."/>
            <person name="Lipzen A."/>
            <person name="Lukacs Z."/>
            <person name="Mihaltcheva S."/>
            <person name="Morgado L.N."/>
            <person name="Niskanen T."/>
            <person name="Noordeloos M.E."/>
            <person name="Ohm R.A."/>
            <person name="Ortiz-Santana B."/>
            <person name="Ovrebo C."/>
            <person name="Racz N."/>
            <person name="Riley R."/>
            <person name="Savchenko A."/>
            <person name="Shiryaev A."/>
            <person name="Soop K."/>
            <person name="Spirin V."/>
            <person name="Szebenyi C."/>
            <person name="Tomsovsky M."/>
            <person name="Tulloss R.E."/>
            <person name="Uehling J."/>
            <person name="Grigoriev I.V."/>
            <person name="Vagvolgyi C."/>
            <person name="Papp T."/>
            <person name="Martin F.M."/>
            <person name="Miettinen O."/>
            <person name="Hibbett D.S."/>
            <person name="Nagy L.G."/>
        </authorList>
    </citation>
    <scope>NUCLEOTIDE SEQUENCE [LARGE SCALE GENOMIC DNA]</scope>
    <source>
        <strain evidence="2 3">FP101781</strain>
    </source>
</reference>
<evidence type="ECO:0000313" key="2">
    <source>
        <dbReference type="EMBL" id="TEB10484.1"/>
    </source>
</evidence>
<dbReference type="AlphaFoldDB" id="A0A4Y7RNB3"/>
<dbReference type="Proteomes" id="UP000298030">
    <property type="component" value="Unassembled WGS sequence"/>
</dbReference>
<protein>
    <submittedName>
        <fullName evidence="2">Uncharacterized protein</fullName>
    </submittedName>
</protein>
<gene>
    <name evidence="2" type="ORF">FA13DRAFT_1018048</name>
</gene>
<evidence type="ECO:0000313" key="3">
    <source>
        <dbReference type="Proteomes" id="UP000298030"/>
    </source>
</evidence>
<evidence type="ECO:0000256" key="1">
    <source>
        <dbReference type="SAM" id="MobiDB-lite"/>
    </source>
</evidence>